<dbReference type="CDD" id="cd04301">
    <property type="entry name" value="NAT_SF"/>
    <property type="match status" value="1"/>
</dbReference>
<dbReference type="InterPro" id="IPR016181">
    <property type="entry name" value="Acyl_CoA_acyltransferase"/>
</dbReference>
<evidence type="ECO:0000259" key="1">
    <source>
        <dbReference type="PROSITE" id="PS51186"/>
    </source>
</evidence>
<dbReference type="SUPFAM" id="SSF55729">
    <property type="entry name" value="Acyl-CoA N-acyltransferases (Nat)"/>
    <property type="match status" value="1"/>
</dbReference>
<reference evidence="2" key="1">
    <citation type="submission" date="2022-06" db="EMBL/GenBank/DDBJ databases">
        <title>Complete Genome Sequence of Arcanobacterium pinnipediorum strain DSM 28752 isolated from a harbour seal.</title>
        <authorList>
            <person name="Borowiak M."/>
            <person name="Kreitlow A."/>
            <person name="Alssahen M."/>
            <person name="Malorny B."/>
            <person name="Laemmler C."/>
            <person name="Prenger-Berninghoff E."/>
            <person name="Siebert U."/>
            <person name="Ploetz M."/>
            <person name="Abdulmawjood A."/>
        </authorList>
    </citation>
    <scope>NUCLEOTIDE SEQUENCE</scope>
    <source>
        <strain evidence="2">DSM 28752</strain>
    </source>
</reference>
<name>A0ABY5AK52_9ACTO</name>
<dbReference type="Proteomes" id="UP001056109">
    <property type="component" value="Chromosome"/>
</dbReference>
<dbReference type="EMBL" id="CP099547">
    <property type="protein sequence ID" value="USR79816.1"/>
    <property type="molecule type" value="Genomic_DNA"/>
</dbReference>
<evidence type="ECO:0000313" key="2">
    <source>
        <dbReference type="EMBL" id="USR79816.1"/>
    </source>
</evidence>
<accession>A0ABY5AK52</accession>
<dbReference type="Gene3D" id="3.40.630.30">
    <property type="match status" value="1"/>
</dbReference>
<proteinExistence type="predicted"/>
<dbReference type="RefSeq" id="WP_252673676.1">
    <property type="nucleotide sequence ID" value="NZ_CP099547.1"/>
</dbReference>
<organism evidence="2 3">
    <name type="scientific">Arcanobacterium pinnipediorum</name>
    <dbReference type="NCBI Taxonomy" id="1503041"/>
    <lineage>
        <taxon>Bacteria</taxon>
        <taxon>Bacillati</taxon>
        <taxon>Actinomycetota</taxon>
        <taxon>Actinomycetes</taxon>
        <taxon>Actinomycetales</taxon>
        <taxon>Actinomycetaceae</taxon>
        <taxon>Arcanobacterium</taxon>
    </lineage>
</organism>
<evidence type="ECO:0000313" key="3">
    <source>
        <dbReference type="Proteomes" id="UP001056109"/>
    </source>
</evidence>
<protein>
    <submittedName>
        <fullName evidence="2">GNAT family N-acetyltransferase</fullName>
    </submittedName>
</protein>
<keyword evidence="3" id="KW-1185">Reference proteome</keyword>
<dbReference type="InterPro" id="IPR000182">
    <property type="entry name" value="GNAT_dom"/>
</dbReference>
<sequence length="242" mass="26714">MSTRFPTREEFACIVETILIPSFPAAERPEKTGFMEMFDAGEIYALATFDQQTPTGISISFLPCAGNGSIDHADTMAGRSHSNCTVILLSWLAVGEAGRGKGVGSRLLDETVEILTKEHDPFLILIEVEDPHVHTEVTAYGDPLARMKFYERAGARRINLPFAMPREDITADVLPGMLLYSIGGYAHHAPPESDLPLGRCLTRFLRAYAQRAGEPQHSDGSFVHPDIDRMIRHAPMATFADR</sequence>
<gene>
    <name evidence="2" type="ORF">NG665_02190</name>
</gene>
<dbReference type="PROSITE" id="PS51186">
    <property type="entry name" value="GNAT"/>
    <property type="match status" value="1"/>
</dbReference>
<feature type="domain" description="N-acetyltransferase" evidence="1">
    <location>
        <begin position="1"/>
        <end position="180"/>
    </location>
</feature>